<dbReference type="GO" id="GO:0000172">
    <property type="term" value="C:ribonuclease MRP complex"/>
    <property type="evidence" value="ECO:0007669"/>
    <property type="project" value="InterPro"/>
</dbReference>
<dbReference type="GO" id="GO:0042134">
    <property type="term" value="F:rRNA primary transcript binding"/>
    <property type="evidence" value="ECO:0007669"/>
    <property type="project" value="InterPro"/>
</dbReference>
<protein>
    <recommendedName>
        <fullName evidence="2">RNase MRP protein 1 RNA binding domain-containing protein</fullName>
    </recommendedName>
</protein>
<feature type="region of interest" description="Disordered" evidence="1">
    <location>
        <begin position="131"/>
        <end position="201"/>
    </location>
</feature>
<evidence type="ECO:0000256" key="1">
    <source>
        <dbReference type="SAM" id="MobiDB-lite"/>
    </source>
</evidence>
<keyword evidence="4" id="KW-1185">Reference proteome</keyword>
<accession>A0A8H4LWW3</accession>
<sequence>MKQQDPLRPSGPPTSSRAAADSLAVLLPILHAFNHRHRNQHRASHWWASFGLLRRALRRLADCLLLHAEATPPASAAALGRHSVAARARWLKSHVVPSAYVAFSQLAADNQHAPLGLLLLAILARTHAPTKPLQSPSAAEPSGADHGVVVSRGELLQPVSRPLQDAPKSVKEQARSSRSKAEKRGKNRDRDALSSLFNSLD</sequence>
<name>A0A8H4LWW3_9HYPO</name>
<gene>
    <name evidence="3" type="ORF">G6O67_006492</name>
</gene>
<organism evidence="3 4">
    <name type="scientific">Ophiocordyceps sinensis</name>
    <dbReference type="NCBI Taxonomy" id="72228"/>
    <lineage>
        <taxon>Eukaryota</taxon>
        <taxon>Fungi</taxon>
        <taxon>Dikarya</taxon>
        <taxon>Ascomycota</taxon>
        <taxon>Pezizomycotina</taxon>
        <taxon>Sordariomycetes</taxon>
        <taxon>Hypocreomycetidae</taxon>
        <taxon>Hypocreales</taxon>
        <taxon>Ophiocordycipitaceae</taxon>
        <taxon>Ophiocordyceps</taxon>
    </lineage>
</organism>
<dbReference type="Pfam" id="PF20945">
    <property type="entry name" value="RMP1"/>
    <property type="match status" value="1"/>
</dbReference>
<proteinExistence type="predicted"/>
<evidence type="ECO:0000259" key="2">
    <source>
        <dbReference type="Pfam" id="PF20945"/>
    </source>
</evidence>
<feature type="domain" description="RNase MRP protein 1 RNA binding" evidence="2">
    <location>
        <begin position="29"/>
        <end position="125"/>
    </location>
</feature>
<dbReference type="GO" id="GO:0000294">
    <property type="term" value="P:nuclear-transcribed mRNA catabolic process, RNase MRP-dependent"/>
    <property type="evidence" value="ECO:0007669"/>
    <property type="project" value="TreeGrafter"/>
</dbReference>
<dbReference type="Proteomes" id="UP000557566">
    <property type="component" value="Unassembled WGS sequence"/>
</dbReference>
<dbReference type="InterPro" id="IPR047204">
    <property type="entry name" value="RMP1_RBD"/>
</dbReference>
<evidence type="ECO:0000313" key="3">
    <source>
        <dbReference type="EMBL" id="KAF4506402.1"/>
    </source>
</evidence>
<dbReference type="PANTHER" id="PTHR37792">
    <property type="entry name" value="RIBONUCLEASE MRP PROTEIN SUBUNIT RMP1"/>
    <property type="match status" value="1"/>
</dbReference>
<dbReference type="GO" id="GO:0000466">
    <property type="term" value="P:maturation of 5.8S rRNA from tricistronic rRNA transcript (SSU-rRNA, 5.8S rRNA, LSU-rRNA)"/>
    <property type="evidence" value="ECO:0007669"/>
    <property type="project" value="TreeGrafter"/>
</dbReference>
<dbReference type="PANTHER" id="PTHR37792:SF1">
    <property type="entry name" value="RIBONUCLEASE MRP PROTEIN SUBUNIT RMP1"/>
    <property type="match status" value="1"/>
</dbReference>
<evidence type="ECO:0000313" key="4">
    <source>
        <dbReference type="Proteomes" id="UP000557566"/>
    </source>
</evidence>
<dbReference type="CDD" id="cd22573">
    <property type="entry name" value="RMP1_RBD"/>
    <property type="match status" value="1"/>
</dbReference>
<feature type="compositionally biased region" description="Basic and acidic residues" evidence="1">
    <location>
        <begin position="168"/>
        <end position="192"/>
    </location>
</feature>
<dbReference type="InterPro" id="IPR047205">
    <property type="entry name" value="RMP1"/>
</dbReference>
<comment type="caution">
    <text evidence="3">The sequence shown here is derived from an EMBL/GenBank/DDBJ whole genome shotgun (WGS) entry which is preliminary data.</text>
</comment>
<dbReference type="EMBL" id="JAAVMX010000007">
    <property type="protein sequence ID" value="KAF4506402.1"/>
    <property type="molecule type" value="Genomic_DNA"/>
</dbReference>
<dbReference type="AlphaFoldDB" id="A0A8H4LWW3"/>
<dbReference type="OrthoDB" id="4927535at2759"/>
<reference evidence="3 4" key="1">
    <citation type="journal article" date="2020" name="Genome Biol. Evol.">
        <title>A new high-quality draft genome assembly of the Chinese cordyceps Ophiocordyceps sinensis.</title>
        <authorList>
            <person name="Shu R."/>
            <person name="Zhang J."/>
            <person name="Meng Q."/>
            <person name="Zhang H."/>
            <person name="Zhou G."/>
            <person name="Li M."/>
            <person name="Wu P."/>
            <person name="Zhao Y."/>
            <person name="Chen C."/>
            <person name="Qin Q."/>
        </authorList>
    </citation>
    <scope>NUCLEOTIDE SEQUENCE [LARGE SCALE GENOMIC DNA]</scope>
    <source>
        <strain evidence="3 4">IOZ07</strain>
    </source>
</reference>